<dbReference type="CDD" id="cd15489">
    <property type="entry name" value="PHD_SF"/>
    <property type="match status" value="1"/>
</dbReference>
<sequence length="503" mass="56962">MVTRGLWNLRVDGKWYRSFHPPRGRIASPDTPATLDRIRKILSETNLAAWECVPFPSPLHIDLDYVYNIDKDLGLLTVVQWTGDEGVLSRMRREATLTRLANPSLHTIEAALEVVGDEFDQENDEASPPTSETLTINMRNPTPLNELQLLFLTDFIFLWKFYLDDMSSWRNTSLLFRTLAIGILRIAAWDFEVRIDTDTTDIPLTFSSVPSWKAPSTDIFWFHGFLITLHGTTDEVGEAISKAQAFLNETPRRGQVTQVILMSLSHIRLVEISSECVRCSSAIPIIVNTSAMYPSPGCRVLSSVLSSYAWKDFSSHGESWRVNLPSEIFDMVLETVLPRDLVTFAQASLEVEKWYYSSVPQLDGLAVRGFNLSIPCCGKRDRPDTEGISCSTCYTWYHAMCVGLGPEACSRTYVCSDCEQHRRCDMMEMGGIYDVYRKHRSRPSCKVTIDGLDKTLQLRTSKPARRRPELWLYGRDSVPAGEIKYSVFFGGMFSGLAYGFEGE</sequence>
<evidence type="ECO:0000313" key="2">
    <source>
        <dbReference type="Proteomes" id="UP000249402"/>
    </source>
</evidence>
<organism evidence="1 2">
    <name type="scientific">Aspergillus ibericus CBS 121593</name>
    <dbReference type="NCBI Taxonomy" id="1448316"/>
    <lineage>
        <taxon>Eukaryota</taxon>
        <taxon>Fungi</taxon>
        <taxon>Dikarya</taxon>
        <taxon>Ascomycota</taxon>
        <taxon>Pezizomycotina</taxon>
        <taxon>Eurotiomycetes</taxon>
        <taxon>Eurotiomycetidae</taxon>
        <taxon>Eurotiales</taxon>
        <taxon>Aspergillaceae</taxon>
        <taxon>Aspergillus</taxon>
        <taxon>Aspergillus subgen. Circumdati</taxon>
    </lineage>
</organism>
<dbReference type="GeneID" id="37228347"/>
<dbReference type="VEuPathDB" id="FungiDB:BO80DRAFT_485101"/>
<accession>A0A395HBJ1</accession>
<reference evidence="1 2" key="1">
    <citation type="submission" date="2018-02" db="EMBL/GenBank/DDBJ databases">
        <title>The genomes of Aspergillus section Nigri reveals drivers in fungal speciation.</title>
        <authorList>
            <consortium name="DOE Joint Genome Institute"/>
            <person name="Vesth T.C."/>
            <person name="Nybo J."/>
            <person name="Theobald S."/>
            <person name="Brandl J."/>
            <person name="Frisvad J.C."/>
            <person name="Nielsen K.F."/>
            <person name="Lyhne E.K."/>
            <person name="Kogle M.E."/>
            <person name="Kuo A."/>
            <person name="Riley R."/>
            <person name="Clum A."/>
            <person name="Nolan M."/>
            <person name="Lipzen A."/>
            <person name="Salamov A."/>
            <person name="Henrissat B."/>
            <person name="Wiebenga A."/>
            <person name="De vries R.P."/>
            <person name="Grigoriev I.V."/>
            <person name="Mortensen U.H."/>
            <person name="Andersen M.R."/>
            <person name="Baker S.E."/>
        </authorList>
    </citation>
    <scope>NUCLEOTIDE SEQUENCE [LARGE SCALE GENOMIC DNA]</scope>
    <source>
        <strain evidence="1 2">CBS 121593</strain>
    </source>
</reference>
<name>A0A395HBJ1_9EURO</name>
<dbReference type="SUPFAM" id="SSF57903">
    <property type="entry name" value="FYVE/PHD zinc finger"/>
    <property type="match status" value="1"/>
</dbReference>
<proteinExistence type="predicted"/>
<dbReference type="InterPro" id="IPR011011">
    <property type="entry name" value="Znf_FYVE_PHD"/>
</dbReference>
<dbReference type="Gene3D" id="3.30.40.10">
    <property type="entry name" value="Zinc/RING finger domain, C3HC4 (zinc finger)"/>
    <property type="match status" value="1"/>
</dbReference>
<gene>
    <name evidence="1" type="ORF">BO80DRAFT_485101</name>
</gene>
<evidence type="ECO:0000313" key="1">
    <source>
        <dbReference type="EMBL" id="RAL04495.1"/>
    </source>
</evidence>
<dbReference type="RefSeq" id="XP_025578822.1">
    <property type="nucleotide sequence ID" value="XM_025723482.1"/>
</dbReference>
<protein>
    <submittedName>
        <fullName evidence="1">Uncharacterized protein</fullName>
    </submittedName>
</protein>
<dbReference type="InterPro" id="IPR013083">
    <property type="entry name" value="Znf_RING/FYVE/PHD"/>
</dbReference>
<dbReference type="OrthoDB" id="1928087at2759"/>
<dbReference type="Proteomes" id="UP000249402">
    <property type="component" value="Unassembled WGS sequence"/>
</dbReference>
<keyword evidence="2" id="KW-1185">Reference proteome</keyword>
<dbReference type="EMBL" id="KZ824424">
    <property type="protein sequence ID" value="RAL04495.1"/>
    <property type="molecule type" value="Genomic_DNA"/>
</dbReference>
<dbReference type="AlphaFoldDB" id="A0A395HBJ1"/>